<sequence length="179" mass="20106">MDCECATAHPGPRLWDIAYAVYRSAPLSRHIAVESIVTIKEQINRARDFPDAYGLPADERAALPDLVIERLKGLVAFLEAEVARGSEKYRKDIEEGHHRLFREDIAFIGIKSRPDSWPVDEPATRRSGESCHKAAARWSTDRLPIAAPKTPESHIVAGSFLNPNRRPRQYVAVHATTEE</sequence>
<reference evidence="1 2" key="1">
    <citation type="submission" date="2020-08" db="EMBL/GenBank/DDBJ databases">
        <title>Genomic Encyclopedia of Type Strains, Phase IV (KMG-V): Genome sequencing to study the core and pangenomes of soil and plant-associated prokaryotes.</title>
        <authorList>
            <person name="Whitman W."/>
        </authorList>
    </citation>
    <scope>NUCLEOTIDE SEQUENCE [LARGE SCALE GENOMIC DNA]</scope>
    <source>
        <strain evidence="1 2">SEMIA 4087</strain>
    </source>
</reference>
<protein>
    <submittedName>
        <fullName evidence="1">Uncharacterized protein</fullName>
    </submittedName>
</protein>
<accession>A0ABR6IIX9</accession>
<comment type="caution">
    <text evidence="1">The sequence shown here is derived from an EMBL/GenBank/DDBJ whole genome shotgun (WGS) entry which is preliminary data.</text>
</comment>
<evidence type="ECO:0000313" key="1">
    <source>
        <dbReference type="EMBL" id="MBB4227835.1"/>
    </source>
</evidence>
<evidence type="ECO:0000313" key="2">
    <source>
        <dbReference type="Proteomes" id="UP000551353"/>
    </source>
</evidence>
<keyword evidence="2" id="KW-1185">Reference proteome</keyword>
<proteinExistence type="predicted"/>
<name>A0ABR6IIX9_9HYPH</name>
<organism evidence="1 2">
    <name type="scientific">Rhizobium mongolense</name>
    <dbReference type="NCBI Taxonomy" id="57676"/>
    <lineage>
        <taxon>Bacteria</taxon>
        <taxon>Pseudomonadati</taxon>
        <taxon>Pseudomonadota</taxon>
        <taxon>Alphaproteobacteria</taxon>
        <taxon>Hyphomicrobiales</taxon>
        <taxon>Rhizobiaceae</taxon>
        <taxon>Rhizobium/Agrobacterium group</taxon>
        <taxon>Rhizobium</taxon>
    </lineage>
</organism>
<dbReference type="Proteomes" id="UP000551353">
    <property type="component" value="Unassembled WGS sequence"/>
</dbReference>
<dbReference type="EMBL" id="JACIFX010000002">
    <property type="protein sequence ID" value="MBB4227835.1"/>
    <property type="molecule type" value="Genomic_DNA"/>
</dbReference>
<dbReference type="RefSeq" id="WP_051154500.1">
    <property type="nucleotide sequence ID" value="NZ_JACIFX010000002.1"/>
</dbReference>
<gene>
    <name evidence="1" type="ORF">GGD56_001661</name>
</gene>